<gene>
    <name evidence="2" type="ORF">RM532_06330</name>
</gene>
<evidence type="ECO:0000313" key="2">
    <source>
        <dbReference type="EMBL" id="MDT0634569.1"/>
    </source>
</evidence>
<comment type="caution">
    <text evidence="2">The sequence shown here is derived from an EMBL/GenBank/DDBJ whole genome shotgun (WGS) entry which is preliminary data.</text>
</comment>
<dbReference type="NCBIfam" id="TIGR01409">
    <property type="entry name" value="TAT_signal_seq"/>
    <property type="match status" value="1"/>
</dbReference>
<reference evidence="2 3" key="1">
    <citation type="submission" date="2023-09" db="EMBL/GenBank/DDBJ databases">
        <authorList>
            <person name="Rey-Velasco X."/>
        </authorList>
    </citation>
    <scope>NUCLEOTIDE SEQUENCE [LARGE SCALE GENOMIC DNA]</scope>
    <source>
        <strain evidence="2 3">W335</strain>
    </source>
</reference>
<dbReference type="Proteomes" id="UP001251857">
    <property type="component" value="Unassembled WGS sequence"/>
</dbReference>
<dbReference type="RefSeq" id="WP_311652355.1">
    <property type="nucleotide sequence ID" value="NZ_JAVRIB010000005.1"/>
</dbReference>
<organism evidence="2 3">
    <name type="scientific">Spectribacter hydrogenoxidans</name>
    <dbReference type="NCBI Taxonomy" id="3075608"/>
    <lineage>
        <taxon>Bacteria</taxon>
        <taxon>Pseudomonadati</taxon>
        <taxon>Pseudomonadota</taxon>
        <taxon>Gammaproteobacteria</taxon>
        <taxon>Salinisphaerales</taxon>
        <taxon>Salinisphaeraceae</taxon>
        <taxon>Spectribacter</taxon>
    </lineage>
</organism>
<name>A0ABU3BZ37_9GAMM</name>
<dbReference type="InterPro" id="IPR019546">
    <property type="entry name" value="TAT_signal_bac_arc"/>
</dbReference>
<evidence type="ECO:0000256" key="1">
    <source>
        <dbReference type="ARBA" id="ARBA00022729"/>
    </source>
</evidence>
<sequence>MHIRRFDRDYSRRRFLAGLGAAGTAGVLAPLWPTIARSGEINKAYPDELLSIDEYTKGKVSTGDTIDASNVEHVRDLLDEIKYQQIRDMGRKLKIGPTTTEIMRLSPWEYLEATLRNQGKAQFDDRGNVVTPDGQPWIGGNPFPDAKTGIELFAALTLSWGRHDASLYAIKEYDIGAQGDLEYAYDLVWAELAPVARVSMDPKPYWRAHMDKLRFQSVIFTAPNDIAGTSFLNIWDYDQHVFPDLVGYLPEFKRIREYPTNQRFEPLVPGGTLFLSDAWAAGDPMYTWGNYEIVDRGPMLTGISDGWNPDHPNWEHTTHGGPKGQTFWDTTVELVPEAIAVEAEPTSYSRAPVGKKRVWFDARTGLPIAMNSYDRKGNVWRSFDGAYAIYDDGNGRRVMDGDHPYWSWAHVHCYDIQTGRMSRLEQVREVGAGHQMQVNTDNMYDDYLTRNALRRFG</sequence>
<evidence type="ECO:0000313" key="3">
    <source>
        <dbReference type="Proteomes" id="UP001251857"/>
    </source>
</evidence>
<dbReference type="InterPro" id="IPR006311">
    <property type="entry name" value="TAT_signal"/>
</dbReference>
<keyword evidence="1" id="KW-0732">Signal</keyword>
<dbReference type="InterPro" id="IPR010752">
    <property type="entry name" value="DUF1329"/>
</dbReference>
<protein>
    <submittedName>
        <fullName evidence="2">DUF1329 domain-containing protein</fullName>
    </submittedName>
</protein>
<dbReference type="Pfam" id="PF07044">
    <property type="entry name" value="DUF1329"/>
    <property type="match status" value="1"/>
</dbReference>
<dbReference type="EMBL" id="JAVRIB010000005">
    <property type="protein sequence ID" value="MDT0634569.1"/>
    <property type="molecule type" value="Genomic_DNA"/>
</dbReference>
<dbReference type="Gene3D" id="2.50.20.10">
    <property type="entry name" value="Lipoprotein localisation LolA/LolB/LppX"/>
    <property type="match status" value="1"/>
</dbReference>
<proteinExistence type="predicted"/>
<keyword evidence="3" id="KW-1185">Reference proteome</keyword>
<accession>A0ABU3BZ37</accession>
<dbReference type="PROSITE" id="PS51318">
    <property type="entry name" value="TAT"/>
    <property type="match status" value="1"/>
</dbReference>